<reference evidence="3 4" key="1">
    <citation type="submission" date="2020-08" db="EMBL/GenBank/DDBJ databases">
        <title>Sequencing the genomes of 1000 actinobacteria strains.</title>
        <authorList>
            <person name="Klenk H.-P."/>
        </authorList>
    </citation>
    <scope>NUCLEOTIDE SEQUENCE [LARGE SCALE GENOMIC DNA]</scope>
    <source>
        <strain evidence="3 4">DSM 46659</strain>
    </source>
</reference>
<evidence type="ECO:0000313" key="3">
    <source>
        <dbReference type="EMBL" id="MBB6171853.1"/>
    </source>
</evidence>
<protein>
    <submittedName>
        <fullName evidence="3">Nitrate reductase delta subunit</fullName>
    </submittedName>
</protein>
<dbReference type="Pfam" id="PF02613">
    <property type="entry name" value="Nitrate_red_del"/>
    <property type="match status" value="1"/>
</dbReference>
<gene>
    <name evidence="3" type="ORF">HNR23_001913</name>
</gene>
<dbReference type="AlphaFoldDB" id="A0A7W9YGT8"/>
<dbReference type="EMBL" id="JACHDS010000001">
    <property type="protein sequence ID" value="MBB6171853.1"/>
    <property type="molecule type" value="Genomic_DNA"/>
</dbReference>
<dbReference type="GO" id="GO:0042128">
    <property type="term" value="P:nitrate assimilation"/>
    <property type="evidence" value="ECO:0007669"/>
    <property type="project" value="UniProtKB-KW"/>
</dbReference>
<keyword evidence="4" id="KW-1185">Reference proteome</keyword>
<dbReference type="RefSeq" id="WP_246421671.1">
    <property type="nucleotide sequence ID" value="NZ_JACHDS010000001.1"/>
</dbReference>
<keyword evidence="1" id="KW-0534">Nitrate assimilation</keyword>
<dbReference type="SUPFAM" id="SSF89155">
    <property type="entry name" value="TorD-like"/>
    <property type="match status" value="1"/>
</dbReference>
<dbReference type="GO" id="GO:0016530">
    <property type="term" value="F:metallochaperone activity"/>
    <property type="evidence" value="ECO:0007669"/>
    <property type="project" value="TreeGrafter"/>
</dbReference>
<name>A0A7W9YGT8_9ACTN</name>
<organism evidence="3 4">
    <name type="scientific">Nocardiopsis mwathae</name>
    <dbReference type="NCBI Taxonomy" id="1472723"/>
    <lineage>
        <taxon>Bacteria</taxon>
        <taxon>Bacillati</taxon>
        <taxon>Actinomycetota</taxon>
        <taxon>Actinomycetes</taxon>
        <taxon>Streptosporangiales</taxon>
        <taxon>Nocardiopsidaceae</taxon>
        <taxon>Nocardiopsis</taxon>
    </lineage>
</organism>
<dbReference type="Gene3D" id="1.10.3480.10">
    <property type="entry name" value="TorD-like"/>
    <property type="match status" value="1"/>
</dbReference>
<dbReference type="InterPro" id="IPR003765">
    <property type="entry name" value="NO3_reductase_chaperone_NarJ"/>
</dbReference>
<sequence>MAPGSPRSATDRAVLRQAASVLLGYPDSTLRERLPLVRRALAELPPSGAARALDGFCAHAEAAPDLELGAHYVRTFDLRRRRTLHMTFYTDGDTRRRGHALAHVKAVYTGCGWQPDPSELPDHLAVLLEFAARCDAEWGETLLLRFRPGLELLRTALHAHETPYAAVLDAVDATLPATAEAERAAARRLARTGPPTEAVGLSGYGAPTPLDLPGGAR</sequence>
<dbReference type="Proteomes" id="UP000546642">
    <property type="component" value="Unassembled WGS sequence"/>
</dbReference>
<accession>A0A7W9YGT8</accession>
<dbReference type="NCBIfam" id="TIGR00684">
    <property type="entry name" value="narJ"/>
    <property type="match status" value="1"/>
</dbReference>
<evidence type="ECO:0000313" key="4">
    <source>
        <dbReference type="Proteomes" id="UP000546642"/>
    </source>
</evidence>
<dbReference type="InterPro" id="IPR036411">
    <property type="entry name" value="TorD-like_sf"/>
</dbReference>
<dbReference type="InterPro" id="IPR020945">
    <property type="entry name" value="DMSO/NO3_reduct_chaperone"/>
</dbReference>
<comment type="caution">
    <text evidence="3">The sequence shown here is derived from an EMBL/GenBank/DDBJ whole genome shotgun (WGS) entry which is preliminary data.</text>
</comment>
<feature type="region of interest" description="Disordered" evidence="2">
    <location>
        <begin position="188"/>
        <end position="217"/>
    </location>
</feature>
<evidence type="ECO:0000256" key="1">
    <source>
        <dbReference type="ARBA" id="ARBA00023063"/>
    </source>
</evidence>
<dbReference type="GO" id="GO:0051082">
    <property type="term" value="F:unfolded protein binding"/>
    <property type="evidence" value="ECO:0007669"/>
    <property type="project" value="InterPro"/>
</dbReference>
<dbReference type="PANTHER" id="PTHR43680:SF2">
    <property type="entry name" value="NITRATE REDUCTASE MOLYBDENUM COFACTOR ASSEMBLY CHAPERONE NARJ"/>
    <property type="match status" value="1"/>
</dbReference>
<dbReference type="GO" id="GO:0051131">
    <property type="term" value="P:chaperone-mediated protein complex assembly"/>
    <property type="evidence" value="ECO:0007669"/>
    <property type="project" value="InterPro"/>
</dbReference>
<evidence type="ECO:0000256" key="2">
    <source>
        <dbReference type="SAM" id="MobiDB-lite"/>
    </source>
</evidence>
<proteinExistence type="predicted"/>
<dbReference type="PANTHER" id="PTHR43680">
    <property type="entry name" value="NITRATE REDUCTASE MOLYBDENUM COFACTOR ASSEMBLY CHAPERONE"/>
    <property type="match status" value="1"/>
</dbReference>